<comment type="caution">
    <text evidence="2">The sequence shown here is derived from an EMBL/GenBank/DDBJ whole genome shotgun (WGS) entry which is preliminary data.</text>
</comment>
<dbReference type="RefSeq" id="WP_377743394.1">
    <property type="nucleotide sequence ID" value="NZ_JBHRXJ010000003.1"/>
</dbReference>
<evidence type="ECO:0000313" key="3">
    <source>
        <dbReference type="Proteomes" id="UP001595721"/>
    </source>
</evidence>
<organism evidence="2 3">
    <name type="scientific">Paracoccus mangrovi</name>
    <dbReference type="NCBI Taxonomy" id="1715645"/>
    <lineage>
        <taxon>Bacteria</taxon>
        <taxon>Pseudomonadati</taxon>
        <taxon>Pseudomonadota</taxon>
        <taxon>Alphaproteobacteria</taxon>
        <taxon>Rhodobacterales</taxon>
        <taxon>Paracoccaceae</taxon>
        <taxon>Paracoccus</taxon>
    </lineage>
</organism>
<gene>
    <name evidence="2" type="ORF">ACFOMH_06665</name>
</gene>
<name>A0ABV7R0Z4_9RHOB</name>
<dbReference type="EMBL" id="JBHRXJ010000003">
    <property type="protein sequence ID" value="MFC3527855.1"/>
    <property type="molecule type" value="Genomic_DNA"/>
</dbReference>
<accession>A0ABV7R0Z4</accession>
<feature type="transmembrane region" description="Helical" evidence="1">
    <location>
        <begin position="70"/>
        <end position="90"/>
    </location>
</feature>
<evidence type="ECO:0000256" key="1">
    <source>
        <dbReference type="SAM" id="Phobius"/>
    </source>
</evidence>
<reference evidence="3" key="1">
    <citation type="journal article" date="2019" name="Int. J. Syst. Evol. Microbiol.">
        <title>The Global Catalogue of Microorganisms (GCM) 10K type strain sequencing project: providing services to taxonomists for standard genome sequencing and annotation.</title>
        <authorList>
            <consortium name="The Broad Institute Genomics Platform"/>
            <consortium name="The Broad Institute Genome Sequencing Center for Infectious Disease"/>
            <person name="Wu L."/>
            <person name="Ma J."/>
        </authorList>
    </citation>
    <scope>NUCLEOTIDE SEQUENCE [LARGE SCALE GENOMIC DNA]</scope>
    <source>
        <strain evidence="3">KCTC 42899</strain>
    </source>
</reference>
<evidence type="ECO:0000313" key="2">
    <source>
        <dbReference type="EMBL" id="MFC3527855.1"/>
    </source>
</evidence>
<dbReference type="Proteomes" id="UP001595721">
    <property type="component" value="Unassembled WGS sequence"/>
</dbReference>
<evidence type="ECO:0008006" key="4">
    <source>
        <dbReference type="Google" id="ProtNLM"/>
    </source>
</evidence>
<keyword evidence="3" id="KW-1185">Reference proteome</keyword>
<sequence>MSGSFDALLREVNASPSERKLIELIERTNLSADLKAILCDLARITVRVGGKVVAIGRRILAFALDLIRTFPGMAAGAVVALVLAGLIDSIPGIGNRYLMAVLTPLLLAIGIGIGALRDMTSPDFNVRVGALVDSFRVLVAV</sequence>
<keyword evidence="1" id="KW-1133">Transmembrane helix</keyword>
<feature type="transmembrane region" description="Helical" evidence="1">
    <location>
        <begin position="97"/>
        <end position="116"/>
    </location>
</feature>
<proteinExistence type="predicted"/>
<protein>
    <recommendedName>
        <fullName evidence="4">ABC transporter permease</fullName>
    </recommendedName>
</protein>
<keyword evidence="1" id="KW-0472">Membrane</keyword>
<keyword evidence="1" id="KW-0812">Transmembrane</keyword>